<dbReference type="AlphaFoldDB" id="A0A5J4VTS5"/>
<dbReference type="EMBL" id="SNRW01004991">
    <property type="protein sequence ID" value="KAA6386031.1"/>
    <property type="molecule type" value="Genomic_DNA"/>
</dbReference>
<feature type="region of interest" description="Disordered" evidence="1">
    <location>
        <begin position="130"/>
        <end position="209"/>
    </location>
</feature>
<feature type="compositionally biased region" description="Low complexity" evidence="1">
    <location>
        <begin position="28"/>
        <end position="38"/>
    </location>
</feature>
<evidence type="ECO:0000313" key="3">
    <source>
        <dbReference type="Proteomes" id="UP000324800"/>
    </source>
</evidence>
<feature type="compositionally biased region" description="Acidic residues" evidence="1">
    <location>
        <begin position="183"/>
        <end position="209"/>
    </location>
</feature>
<evidence type="ECO:0000313" key="2">
    <source>
        <dbReference type="EMBL" id="KAA6386031.1"/>
    </source>
</evidence>
<evidence type="ECO:0000256" key="1">
    <source>
        <dbReference type="SAM" id="MobiDB-lite"/>
    </source>
</evidence>
<protein>
    <submittedName>
        <fullName evidence="2">Uncharacterized protein</fullName>
    </submittedName>
</protein>
<gene>
    <name evidence="2" type="ORF">EZS28_018444</name>
</gene>
<comment type="caution">
    <text evidence="2">The sequence shown here is derived from an EMBL/GenBank/DDBJ whole genome shotgun (WGS) entry which is preliminary data.</text>
</comment>
<proteinExistence type="predicted"/>
<feature type="compositionally biased region" description="Acidic residues" evidence="1">
    <location>
        <begin position="147"/>
        <end position="175"/>
    </location>
</feature>
<sequence>MKGVVCTDNEDEKVLNDKLSCGVSPAPNEQLEQNQGNGEIEGEIEGEITEGETSVGETRVGEPLRYDEYPAFGEYDENPVVGEQEDREEVLNGSQKLVNAFNKLLYSDDDEDGDEDEEVQDDEIQELALEEDEGCADQDGIQTAEEIFQDESEDGGKFDEDEGKLEYQEDDEDQEIGAGYQDEKDDDEDEGKFEEEDEEADIGVYEDDESDYGVLRSQFNGDKEVKGIDFDRQLVLYEIRDRFSLGLR</sequence>
<accession>A0A5J4VTS5</accession>
<name>A0A5J4VTS5_9EUKA</name>
<organism evidence="2 3">
    <name type="scientific">Streblomastix strix</name>
    <dbReference type="NCBI Taxonomy" id="222440"/>
    <lineage>
        <taxon>Eukaryota</taxon>
        <taxon>Metamonada</taxon>
        <taxon>Preaxostyla</taxon>
        <taxon>Oxymonadida</taxon>
        <taxon>Streblomastigidae</taxon>
        <taxon>Streblomastix</taxon>
    </lineage>
</organism>
<feature type="compositionally biased region" description="Acidic residues" evidence="1">
    <location>
        <begin position="40"/>
        <end position="50"/>
    </location>
</feature>
<feature type="region of interest" description="Disordered" evidence="1">
    <location>
        <begin position="21"/>
        <end position="58"/>
    </location>
</feature>
<reference evidence="2 3" key="1">
    <citation type="submission" date="2019-03" db="EMBL/GenBank/DDBJ databases">
        <title>Single cell metagenomics reveals metabolic interactions within the superorganism composed of flagellate Streblomastix strix and complex community of Bacteroidetes bacteria on its surface.</title>
        <authorList>
            <person name="Treitli S.C."/>
            <person name="Kolisko M."/>
            <person name="Husnik F."/>
            <person name="Keeling P."/>
            <person name="Hampl V."/>
        </authorList>
    </citation>
    <scope>NUCLEOTIDE SEQUENCE [LARGE SCALE GENOMIC DNA]</scope>
    <source>
        <strain evidence="2">ST1C</strain>
    </source>
</reference>
<dbReference type="Proteomes" id="UP000324800">
    <property type="component" value="Unassembled WGS sequence"/>
</dbReference>